<evidence type="ECO:0000313" key="2">
    <source>
        <dbReference type="Proteomes" id="UP000006976"/>
    </source>
</evidence>
<dbReference type="Proteomes" id="UP000006976">
    <property type="component" value="Unassembled WGS sequence"/>
</dbReference>
<dbReference type="AlphaFoldDB" id="A0ABC9QUU6"/>
<comment type="caution">
    <text evidence="1">The sequence shown here is derived from an EMBL/GenBank/DDBJ whole genome shotgun (WGS) entry which is preliminary data.</text>
</comment>
<evidence type="ECO:0000313" key="1">
    <source>
        <dbReference type="EMBL" id="EJR29953.1"/>
    </source>
</evidence>
<organism evidence="1 2">
    <name type="scientific">Bacillus mycoides</name>
    <dbReference type="NCBI Taxonomy" id="1405"/>
    <lineage>
        <taxon>Bacteria</taxon>
        <taxon>Bacillati</taxon>
        <taxon>Bacillota</taxon>
        <taxon>Bacilli</taxon>
        <taxon>Bacillales</taxon>
        <taxon>Bacillaceae</taxon>
        <taxon>Bacillus</taxon>
        <taxon>Bacillus cereus group</taxon>
    </lineage>
</organism>
<sequence>MAGVKQAEELALLISLSLDLKHESLLLAISLLSNHLFN</sequence>
<protein>
    <submittedName>
        <fullName evidence="1">Uncharacterized protein</fullName>
    </submittedName>
</protein>
<dbReference type="EMBL" id="AHEV01000051">
    <property type="protein sequence ID" value="EJR29953.1"/>
    <property type="molecule type" value="Genomic_DNA"/>
</dbReference>
<reference evidence="1 2" key="1">
    <citation type="submission" date="2012-04" db="EMBL/GenBank/DDBJ databases">
        <title>The Genome Sequence of Bacillus cereus VD078.</title>
        <authorList>
            <consortium name="The Broad Institute Genome Sequencing Platform"/>
            <consortium name="The Broad Institute Genome Sequencing Center for Infectious Disease"/>
            <person name="Feldgarden M."/>
            <person name="Van der Auwera G.A."/>
            <person name="Mahillon J."/>
            <person name="Duprez V."/>
            <person name="Timmery S."/>
            <person name="Mattelet C."/>
            <person name="Dierick K."/>
            <person name="Sun M."/>
            <person name="Yu Z."/>
            <person name="Zhu L."/>
            <person name="Hu X."/>
            <person name="Shank E.B."/>
            <person name="Swiecicka I."/>
            <person name="Hansen B.M."/>
            <person name="Andrup L."/>
            <person name="Young S.K."/>
            <person name="Zeng Q."/>
            <person name="Gargeya S."/>
            <person name="Fitzgerald M."/>
            <person name="Haas B."/>
            <person name="Abouelleil A."/>
            <person name="Alvarado L."/>
            <person name="Arachchi H.M."/>
            <person name="Berlin A."/>
            <person name="Chapman S.B."/>
            <person name="Goldberg J."/>
            <person name="Griggs A."/>
            <person name="Gujja S."/>
            <person name="Hansen M."/>
            <person name="Howarth C."/>
            <person name="Imamovic A."/>
            <person name="Larimer J."/>
            <person name="McCowen C."/>
            <person name="Montmayeur A."/>
            <person name="Murphy C."/>
            <person name="Neiman D."/>
            <person name="Pearson M."/>
            <person name="Priest M."/>
            <person name="Roberts A."/>
            <person name="Saif S."/>
            <person name="Shea T."/>
            <person name="Sisk P."/>
            <person name="Sykes S."/>
            <person name="Wortman J."/>
            <person name="Nusbaum C."/>
            <person name="Birren B."/>
        </authorList>
    </citation>
    <scope>NUCLEOTIDE SEQUENCE [LARGE SCALE GENOMIC DNA]</scope>
    <source>
        <strain evidence="1 2">VD078</strain>
    </source>
</reference>
<proteinExistence type="predicted"/>
<name>A0ABC9QUU6_BACMY</name>
<gene>
    <name evidence="1" type="ORF">III_05722</name>
</gene>
<accession>A0ABC9QUU6</accession>